<dbReference type="WBParaSite" id="TMUE_3000012895.1">
    <property type="protein sequence ID" value="TMUE_3000012895.1"/>
    <property type="gene ID" value="WBGene00286664"/>
</dbReference>
<reference evidence="2" key="1">
    <citation type="submission" date="2019-12" db="UniProtKB">
        <authorList>
            <consortium name="WormBaseParasite"/>
        </authorList>
    </citation>
    <scope>IDENTIFICATION</scope>
</reference>
<dbReference type="GO" id="GO:0005769">
    <property type="term" value="C:early endosome"/>
    <property type="evidence" value="ECO:0007669"/>
    <property type="project" value="TreeGrafter"/>
</dbReference>
<dbReference type="AlphaFoldDB" id="A0A5S6R081"/>
<name>A0A5S6R081_TRIMR</name>
<dbReference type="Proteomes" id="UP000046395">
    <property type="component" value="Unassembled WGS sequence"/>
</dbReference>
<dbReference type="InterPro" id="IPR011990">
    <property type="entry name" value="TPR-like_helical_dom_sf"/>
</dbReference>
<sequence>MTDFVEADFLEGVYIDPWQTFRAIHSKVKKRSFRKPNLGEASREYITLAKRLEQEECSSYQALALVYAARCENQVKNSEQEAANFKKAARLFIRNENYKYSLGLPSQRRSLFAARSCYKNAIRIHVLHGQRTLAAALYHELARALLGLNCEYDALSCFERAADLFAGDPYGLVCSLRWKFCIEVVLGTLTCARRTIQRLRETLEPLSHDGPGSWREYLSETEIATAFLCVALGPIDDLDPYESSVYNRYKAPPSLEEPLPPENGSYLRSAATYLQLRSFVLAVHCGDEVGAGEALRSMQSSISDFLVGFALKLIHSIQR</sequence>
<dbReference type="Gene3D" id="1.25.40.10">
    <property type="entry name" value="Tetratricopeptide repeat domain"/>
    <property type="match status" value="1"/>
</dbReference>
<keyword evidence="1" id="KW-1185">Reference proteome</keyword>
<proteinExistence type="predicted"/>
<dbReference type="STRING" id="70415.A0A5S6R081"/>
<protein>
    <submittedName>
        <fullName evidence="2">Uncharacterized protein</fullName>
    </submittedName>
</protein>
<evidence type="ECO:0000313" key="2">
    <source>
        <dbReference type="WBParaSite" id="TMUE_3000012895.1"/>
    </source>
</evidence>
<dbReference type="PANTHER" id="PTHR16797:SF4">
    <property type="entry name" value="40-KDA HUNTINGTIN-ASSOCIATED PROTEIN"/>
    <property type="match status" value="1"/>
</dbReference>
<dbReference type="GO" id="GO:0099518">
    <property type="term" value="P:vesicle cytoskeletal trafficking"/>
    <property type="evidence" value="ECO:0007669"/>
    <property type="project" value="TreeGrafter"/>
</dbReference>
<accession>A0A5S6R081</accession>
<dbReference type="PANTHER" id="PTHR16797">
    <property type="entry name" value="FACTOR VIII-ASSOCIATED GENE 1"/>
    <property type="match status" value="1"/>
</dbReference>
<dbReference type="InterPro" id="IPR039494">
    <property type="entry name" value="F8A"/>
</dbReference>
<evidence type="ECO:0000313" key="1">
    <source>
        <dbReference type="Proteomes" id="UP000046395"/>
    </source>
</evidence>
<organism evidence="1 2">
    <name type="scientific">Trichuris muris</name>
    <name type="common">Mouse whipworm</name>
    <dbReference type="NCBI Taxonomy" id="70415"/>
    <lineage>
        <taxon>Eukaryota</taxon>
        <taxon>Metazoa</taxon>
        <taxon>Ecdysozoa</taxon>
        <taxon>Nematoda</taxon>
        <taxon>Enoplea</taxon>
        <taxon>Dorylaimia</taxon>
        <taxon>Trichinellida</taxon>
        <taxon>Trichuridae</taxon>
        <taxon>Trichuris</taxon>
    </lineage>
</organism>
<dbReference type="SUPFAM" id="SSF81901">
    <property type="entry name" value="HCP-like"/>
    <property type="match status" value="1"/>
</dbReference>